<comment type="similarity">
    <text evidence="1 5">Belongs to the NAD(P)-dependent epimerase/dehydratase family. Fucose synthase subfamily.</text>
</comment>
<dbReference type="EC" id="1.1.1.271" evidence="5"/>
<dbReference type="PANTHER" id="PTHR43238:SF1">
    <property type="entry name" value="GDP-L-FUCOSE SYNTHASE"/>
    <property type="match status" value="1"/>
</dbReference>
<protein>
    <recommendedName>
        <fullName evidence="5">GDP-L-fucose synthase</fullName>
        <ecNumber evidence="5">1.1.1.271</ecNumber>
    </recommendedName>
    <alternativeName>
        <fullName evidence="5">GDP-4-keto-6-deoxy-D-mannose-3,5-epimerase-4-reductase</fullName>
    </alternativeName>
</protein>
<feature type="site" description="Important for catalytic activity" evidence="5">
    <location>
        <position position="116"/>
    </location>
</feature>
<dbReference type="CDD" id="cd05239">
    <property type="entry name" value="GDP_FS_SDR_e"/>
    <property type="match status" value="1"/>
</dbReference>
<organism evidence="7 8">
    <name type="scientific">Rhodoplanes azumiensis</name>
    <dbReference type="NCBI Taxonomy" id="1897628"/>
    <lineage>
        <taxon>Bacteria</taxon>
        <taxon>Pseudomonadati</taxon>
        <taxon>Pseudomonadota</taxon>
        <taxon>Alphaproteobacteria</taxon>
        <taxon>Hyphomicrobiales</taxon>
        <taxon>Nitrobacteraceae</taxon>
        <taxon>Rhodoplanes</taxon>
    </lineage>
</organism>
<evidence type="ECO:0000256" key="2">
    <source>
        <dbReference type="ARBA" id="ARBA00022857"/>
    </source>
</evidence>
<dbReference type="SUPFAM" id="SSF51735">
    <property type="entry name" value="NAD(P)-binding Rossmann-fold domains"/>
    <property type="match status" value="1"/>
</dbReference>
<comment type="function">
    <text evidence="5">Catalyzes the two-step NADP-dependent conversion of GDP-4-dehydro-6-deoxy-D-mannose to GDP-fucose, involving an epimerase and a reductase reaction.</text>
</comment>
<dbReference type="InterPro" id="IPR028614">
    <property type="entry name" value="GDP_fucose/colitose_synth"/>
</dbReference>
<evidence type="ECO:0000313" key="7">
    <source>
        <dbReference type="EMBL" id="MFD2182379.1"/>
    </source>
</evidence>
<dbReference type="Gene3D" id="3.40.50.720">
    <property type="entry name" value="NAD(P)-binding Rossmann-like Domain"/>
    <property type="match status" value="1"/>
</dbReference>
<evidence type="ECO:0000259" key="6">
    <source>
        <dbReference type="Pfam" id="PF01370"/>
    </source>
</evidence>
<feature type="binding site" evidence="5">
    <location>
        <position position="147"/>
    </location>
    <ligand>
        <name>NADP(+)</name>
        <dbReference type="ChEBI" id="CHEBI:58349"/>
    </ligand>
</feature>
<feature type="binding site" evidence="5">
    <location>
        <begin position="170"/>
        <end position="173"/>
    </location>
    <ligand>
        <name>NADP(+)</name>
        <dbReference type="ChEBI" id="CHEBI:58349"/>
    </ligand>
</feature>
<sequence length="319" mass="35069">MSSPLLFDLRGKRVFVVGHKGMVGSAIVRRLASEDCEVVIADRDQLDLTRQNDVEEFIAKQRPDAVFLAAGRVGGIHANATYPAQFILENLQIVANVVQSSHANRVGKLLYLGSSCIYPKHAAQPMREDMLLTGQLEPTNEPYAVAKIAGIKLCESFRRQYGDDFISVMPTNLYGPGDNYHRQNSHVPAALIRRFHEAKLAGDPQVVVWGTGRPRREFLAVDDLADACVFLMKHYSDIGFLNVGTGQDVTIGEFARVVADVVGYTDELRFDTSRPDGAPQKLLDVSRLTALGWRSKIPLRDGLAAAYADFLAGGGRNID</sequence>
<dbReference type="InterPro" id="IPR036291">
    <property type="entry name" value="NAD(P)-bd_dom_sf"/>
</dbReference>
<dbReference type="RefSeq" id="WP_378477557.1">
    <property type="nucleotide sequence ID" value="NZ_JBHUIW010000008.1"/>
</dbReference>
<feature type="binding site" evidence="5">
    <location>
        <position position="276"/>
    </location>
    <ligand>
        <name>substrate</name>
    </ligand>
</feature>
<evidence type="ECO:0000256" key="4">
    <source>
        <dbReference type="ARBA" id="ARBA00023235"/>
    </source>
</evidence>
<feature type="binding site" evidence="5">
    <location>
        <position position="216"/>
    </location>
    <ligand>
        <name>substrate</name>
    </ligand>
</feature>
<comment type="pathway">
    <text evidence="5">Nucleotide-sugar biosynthesis; GDP-L-fucose biosynthesis via de novo pathway; GDP-L-fucose from GDP-alpha-D-mannose: step 2/2.</text>
</comment>
<keyword evidence="8" id="KW-1185">Reference proteome</keyword>
<feature type="site" description="Important for catalytic activity" evidence="5">
    <location>
        <position position="114"/>
    </location>
</feature>
<evidence type="ECO:0000256" key="1">
    <source>
        <dbReference type="ARBA" id="ARBA00005959"/>
    </source>
</evidence>
<dbReference type="HAMAP" id="MF_00956">
    <property type="entry name" value="GDP_fucose_synth"/>
    <property type="match status" value="1"/>
</dbReference>
<dbReference type="EMBL" id="JBHUIW010000008">
    <property type="protein sequence ID" value="MFD2182379.1"/>
    <property type="molecule type" value="Genomic_DNA"/>
</dbReference>
<dbReference type="Pfam" id="PF01370">
    <property type="entry name" value="Epimerase"/>
    <property type="match status" value="1"/>
</dbReference>
<reference evidence="8" key="1">
    <citation type="journal article" date="2019" name="Int. J. Syst. Evol. Microbiol.">
        <title>The Global Catalogue of Microorganisms (GCM) 10K type strain sequencing project: providing services to taxonomists for standard genome sequencing and annotation.</title>
        <authorList>
            <consortium name="The Broad Institute Genomics Platform"/>
            <consortium name="The Broad Institute Genome Sequencing Center for Infectious Disease"/>
            <person name="Wu L."/>
            <person name="Ma J."/>
        </authorList>
    </citation>
    <scope>NUCLEOTIDE SEQUENCE [LARGE SCALE GENOMIC DNA]</scope>
    <source>
        <strain evidence="8">CGMCC 1.6774</strain>
    </source>
</reference>
<dbReference type="Proteomes" id="UP001597314">
    <property type="component" value="Unassembled WGS sequence"/>
</dbReference>
<feature type="domain" description="NAD-dependent epimerase/dehydratase" evidence="6">
    <location>
        <begin position="14"/>
        <end position="238"/>
    </location>
</feature>
<feature type="binding site" evidence="5">
    <location>
        <position position="186"/>
    </location>
    <ligand>
        <name>NADP(+)</name>
        <dbReference type="ChEBI" id="CHEBI:58349"/>
    </ligand>
</feature>
<gene>
    <name evidence="5" type="primary">fcl</name>
    <name evidence="7" type="ORF">ACFSOX_09465</name>
</gene>
<comment type="catalytic activity">
    <reaction evidence="5">
        <text>GDP-beta-L-fucose + NADP(+) = GDP-4-dehydro-alpha-D-rhamnose + NADPH + H(+)</text>
        <dbReference type="Rhea" id="RHEA:18885"/>
        <dbReference type="ChEBI" id="CHEBI:15378"/>
        <dbReference type="ChEBI" id="CHEBI:57273"/>
        <dbReference type="ChEBI" id="CHEBI:57783"/>
        <dbReference type="ChEBI" id="CHEBI:57964"/>
        <dbReference type="ChEBI" id="CHEBI:58349"/>
        <dbReference type="EC" id="1.1.1.271"/>
    </reaction>
</comment>
<dbReference type="Gene3D" id="3.90.25.10">
    <property type="entry name" value="UDP-galactose 4-epimerase, domain 1"/>
    <property type="match status" value="1"/>
</dbReference>
<keyword evidence="4 5" id="KW-0413">Isomerase</keyword>
<feature type="binding site" evidence="5">
    <location>
        <begin position="112"/>
        <end position="115"/>
    </location>
    <ligand>
        <name>NADP(+)</name>
        <dbReference type="ChEBI" id="CHEBI:58349"/>
    </ligand>
</feature>
<feature type="binding site" evidence="5">
    <location>
        <position position="194"/>
    </location>
    <ligand>
        <name>substrate</name>
    </ligand>
</feature>
<keyword evidence="5" id="KW-0511">Multifunctional enzyme</keyword>
<feature type="binding site" evidence="5">
    <location>
        <position position="209"/>
    </location>
    <ligand>
        <name>substrate</name>
    </ligand>
</feature>
<comment type="caution">
    <text evidence="7">The sequence shown here is derived from an EMBL/GenBank/DDBJ whole genome shotgun (WGS) entry which is preliminary data.</text>
</comment>
<proteinExistence type="inferred from homology"/>
<evidence type="ECO:0000256" key="3">
    <source>
        <dbReference type="ARBA" id="ARBA00023002"/>
    </source>
</evidence>
<dbReference type="PANTHER" id="PTHR43238">
    <property type="entry name" value="GDP-L-FUCOSE SYNTHASE"/>
    <property type="match status" value="1"/>
</dbReference>
<evidence type="ECO:0000256" key="5">
    <source>
        <dbReference type="HAMAP-Rule" id="MF_00956"/>
    </source>
</evidence>
<name>A0ABW5AHF0_9BRAD</name>
<feature type="binding site" evidence="5">
    <location>
        <begin position="18"/>
        <end position="24"/>
    </location>
    <ligand>
        <name>NADP(+)</name>
        <dbReference type="ChEBI" id="CHEBI:58349"/>
    </ligand>
</feature>
<accession>A0ABW5AHF0</accession>
<dbReference type="InterPro" id="IPR001509">
    <property type="entry name" value="Epimerase_deHydtase"/>
</dbReference>
<feature type="active site" description="Proton donor/acceptor" evidence="5">
    <location>
        <position position="143"/>
    </location>
</feature>
<evidence type="ECO:0000313" key="8">
    <source>
        <dbReference type="Proteomes" id="UP001597314"/>
    </source>
</evidence>
<keyword evidence="2 5" id="KW-0521">NADP</keyword>
<keyword evidence="3 5" id="KW-0560">Oxidoreductase</keyword>